<dbReference type="EMBL" id="GECU01014012">
    <property type="protein sequence ID" value="JAS93694.1"/>
    <property type="molecule type" value="Transcribed_RNA"/>
</dbReference>
<accession>A0A1B6J3D8</accession>
<sequence>MLVKLHEDDFLSVHGLEKATIKRKKDVDGEPVNWLKVQWFRYEKCKSYSILYKYTLNEDIPFNVINVKPIRTGRPLDLGAINQEKLYNGQRVINYLKKRDMLFLLKYIPPVHHNFFRGIRGSQDVEDVGPLNPSEEDEVDADEVEEEES</sequence>
<evidence type="ECO:0000256" key="1">
    <source>
        <dbReference type="SAM" id="MobiDB-lite"/>
    </source>
</evidence>
<proteinExistence type="predicted"/>
<gene>
    <name evidence="2" type="ORF">g.2954</name>
</gene>
<dbReference type="AlphaFoldDB" id="A0A1B6J3D8"/>
<organism evidence="2">
    <name type="scientific">Homalodisca liturata</name>
    <dbReference type="NCBI Taxonomy" id="320908"/>
    <lineage>
        <taxon>Eukaryota</taxon>
        <taxon>Metazoa</taxon>
        <taxon>Ecdysozoa</taxon>
        <taxon>Arthropoda</taxon>
        <taxon>Hexapoda</taxon>
        <taxon>Insecta</taxon>
        <taxon>Pterygota</taxon>
        <taxon>Neoptera</taxon>
        <taxon>Paraneoptera</taxon>
        <taxon>Hemiptera</taxon>
        <taxon>Auchenorrhyncha</taxon>
        <taxon>Membracoidea</taxon>
        <taxon>Cicadellidae</taxon>
        <taxon>Cicadellinae</taxon>
        <taxon>Proconiini</taxon>
        <taxon>Homalodisca</taxon>
    </lineage>
</organism>
<protein>
    <submittedName>
        <fullName evidence="2">Uncharacterized protein</fullName>
    </submittedName>
</protein>
<reference evidence="2" key="1">
    <citation type="submission" date="2015-11" db="EMBL/GenBank/DDBJ databases">
        <title>De novo transcriptome assembly of four potential Pierce s Disease insect vectors from Arizona vineyards.</title>
        <authorList>
            <person name="Tassone E.E."/>
        </authorList>
    </citation>
    <scope>NUCLEOTIDE SEQUENCE</scope>
</reference>
<name>A0A1B6J3D8_9HEMI</name>
<feature type="compositionally biased region" description="Acidic residues" evidence="1">
    <location>
        <begin position="134"/>
        <end position="149"/>
    </location>
</feature>
<feature type="region of interest" description="Disordered" evidence="1">
    <location>
        <begin position="125"/>
        <end position="149"/>
    </location>
</feature>
<evidence type="ECO:0000313" key="2">
    <source>
        <dbReference type="EMBL" id="JAS93694.1"/>
    </source>
</evidence>